<evidence type="ECO:0000313" key="6">
    <source>
        <dbReference type="Proteomes" id="UP000038040"/>
    </source>
</evidence>
<dbReference type="Pfam" id="PF01826">
    <property type="entry name" value="TIL"/>
    <property type="match status" value="1"/>
</dbReference>
<dbReference type="CDD" id="cd19941">
    <property type="entry name" value="TIL"/>
    <property type="match status" value="1"/>
</dbReference>
<gene>
    <name evidence="5" type="ORF">DME_LOCUS9134</name>
</gene>
<dbReference type="Proteomes" id="UP000274756">
    <property type="component" value="Unassembled WGS sequence"/>
</dbReference>
<proteinExistence type="predicted"/>
<accession>A0A0N4UDD4</accession>
<evidence type="ECO:0000256" key="3">
    <source>
        <dbReference type="ARBA" id="ARBA00023157"/>
    </source>
</evidence>
<name>A0A0N4UDD4_DRAME</name>
<evidence type="ECO:0000313" key="8">
    <source>
        <dbReference type="WBParaSite" id="DME_0000533501-mRNA-1"/>
    </source>
</evidence>
<keyword evidence="7" id="KW-1185">Reference proteome</keyword>
<dbReference type="PANTHER" id="PTHR23259:SF70">
    <property type="entry name" value="ACCESSORY GLAND PROTEIN ACP62F-RELATED"/>
    <property type="match status" value="1"/>
</dbReference>
<evidence type="ECO:0000256" key="1">
    <source>
        <dbReference type="ARBA" id="ARBA00022690"/>
    </source>
</evidence>
<dbReference type="InterPro" id="IPR036084">
    <property type="entry name" value="Ser_inhib-like_sf"/>
</dbReference>
<evidence type="ECO:0000259" key="4">
    <source>
        <dbReference type="Pfam" id="PF01826"/>
    </source>
</evidence>
<evidence type="ECO:0000313" key="7">
    <source>
        <dbReference type="Proteomes" id="UP000274756"/>
    </source>
</evidence>
<dbReference type="InterPro" id="IPR002919">
    <property type="entry name" value="TIL_dom"/>
</dbReference>
<dbReference type="PANTHER" id="PTHR23259">
    <property type="entry name" value="RIDDLE"/>
    <property type="match status" value="1"/>
</dbReference>
<evidence type="ECO:0000256" key="2">
    <source>
        <dbReference type="ARBA" id="ARBA00022900"/>
    </source>
</evidence>
<protein>
    <submittedName>
        <fullName evidence="8">TIL domain-containing protein</fullName>
    </submittedName>
</protein>
<dbReference type="InterPro" id="IPR051368">
    <property type="entry name" value="SerProtInhib-TIL_Domain"/>
</dbReference>
<dbReference type="OrthoDB" id="5912264at2759"/>
<sequence length="148" mass="16879">MEIEVLIIYDAQSEKECGENEVKSDCAGCELKNLGSWMWEDKNTLEKTPCRAICRLNECYCSPHAYRRNASMACVPISECREPRKKISVRCEKENEIYSFCKGCEGKCETGLKPCPHRCHGKGCFCPMAKGYVRDEEGNCIQLEDCEK</sequence>
<keyword evidence="3" id="KW-1015">Disulfide bond</keyword>
<dbReference type="Proteomes" id="UP000038040">
    <property type="component" value="Unplaced"/>
</dbReference>
<dbReference type="SUPFAM" id="SSF57567">
    <property type="entry name" value="Serine protease inhibitors"/>
    <property type="match status" value="1"/>
</dbReference>
<dbReference type="GO" id="GO:0004867">
    <property type="term" value="F:serine-type endopeptidase inhibitor activity"/>
    <property type="evidence" value="ECO:0007669"/>
    <property type="project" value="UniProtKB-KW"/>
</dbReference>
<dbReference type="AlphaFoldDB" id="A0A0N4UDD4"/>
<dbReference type="STRING" id="318479.A0A0N4UDD4"/>
<dbReference type="WBParaSite" id="DME_0000533501-mRNA-1">
    <property type="protein sequence ID" value="DME_0000533501-mRNA-1"/>
    <property type="gene ID" value="DME_0000533501"/>
</dbReference>
<reference evidence="8" key="1">
    <citation type="submission" date="2017-02" db="UniProtKB">
        <authorList>
            <consortium name="WormBaseParasite"/>
        </authorList>
    </citation>
    <scope>IDENTIFICATION</scope>
</reference>
<keyword evidence="1" id="KW-0646">Protease inhibitor</keyword>
<reference evidence="5 7" key="2">
    <citation type="submission" date="2018-11" db="EMBL/GenBank/DDBJ databases">
        <authorList>
            <consortium name="Pathogen Informatics"/>
        </authorList>
    </citation>
    <scope>NUCLEOTIDE SEQUENCE [LARGE SCALE GENOMIC DNA]</scope>
</reference>
<feature type="domain" description="TIL" evidence="4">
    <location>
        <begin position="93"/>
        <end position="146"/>
    </location>
</feature>
<dbReference type="Gene3D" id="2.10.25.10">
    <property type="entry name" value="Laminin"/>
    <property type="match status" value="2"/>
</dbReference>
<evidence type="ECO:0000313" key="5">
    <source>
        <dbReference type="EMBL" id="VDN59161.1"/>
    </source>
</evidence>
<organism evidence="6 8">
    <name type="scientific">Dracunculus medinensis</name>
    <name type="common">Guinea worm</name>
    <dbReference type="NCBI Taxonomy" id="318479"/>
    <lineage>
        <taxon>Eukaryota</taxon>
        <taxon>Metazoa</taxon>
        <taxon>Ecdysozoa</taxon>
        <taxon>Nematoda</taxon>
        <taxon>Chromadorea</taxon>
        <taxon>Rhabditida</taxon>
        <taxon>Spirurina</taxon>
        <taxon>Dracunculoidea</taxon>
        <taxon>Dracunculidae</taxon>
        <taxon>Dracunculus</taxon>
    </lineage>
</organism>
<keyword evidence="2" id="KW-0722">Serine protease inhibitor</keyword>
<dbReference type="EMBL" id="UYYG01001177">
    <property type="protein sequence ID" value="VDN59161.1"/>
    <property type="molecule type" value="Genomic_DNA"/>
</dbReference>